<evidence type="ECO:0000256" key="1">
    <source>
        <dbReference type="ARBA" id="ARBA00023027"/>
    </source>
</evidence>
<evidence type="ECO:0000313" key="5">
    <source>
        <dbReference type="Proteomes" id="UP001165060"/>
    </source>
</evidence>
<reference evidence="4 5" key="1">
    <citation type="journal article" date="2023" name="Commun. Biol.">
        <title>Genome analysis of Parmales, the sister group of diatoms, reveals the evolutionary specialization of diatoms from phago-mixotrophs to photoautotrophs.</title>
        <authorList>
            <person name="Ban H."/>
            <person name="Sato S."/>
            <person name="Yoshikawa S."/>
            <person name="Yamada K."/>
            <person name="Nakamura Y."/>
            <person name="Ichinomiya M."/>
            <person name="Sato N."/>
            <person name="Blanc-Mathieu R."/>
            <person name="Endo H."/>
            <person name="Kuwata A."/>
            <person name="Ogata H."/>
        </authorList>
    </citation>
    <scope>NUCLEOTIDE SEQUENCE [LARGE SCALE GENOMIC DNA]</scope>
</reference>
<evidence type="ECO:0000313" key="4">
    <source>
        <dbReference type="EMBL" id="GMI31393.1"/>
    </source>
</evidence>
<dbReference type="EMBL" id="BRYB01001694">
    <property type="protein sequence ID" value="GMI31393.1"/>
    <property type="molecule type" value="Genomic_DNA"/>
</dbReference>
<accession>A0ABQ6MS98</accession>
<keyword evidence="5" id="KW-1185">Reference proteome</keyword>
<dbReference type="PANTHER" id="PTHR11085">
    <property type="entry name" value="NAD-DEPENDENT PROTEIN DEACYLASE SIRTUIN-5, MITOCHONDRIAL-RELATED"/>
    <property type="match status" value="1"/>
</dbReference>
<dbReference type="InterPro" id="IPR050134">
    <property type="entry name" value="NAD-dep_sirtuin_deacylases"/>
</dbReference>
<sequence length="489" mass="53873">MRADLAETLADCPFSSPREAKFKHGRCLTEAELAQCKAPRKTWASSNPPRDDHDCPSWLTASEFEDERETMRLKVRKLADLIRASRRTSLYTGAGISASVVGQAARSGTNKQGWIGGKLQAQPTFTHKALGELASRGLVSSWVQQNHDGLPQKAGTPQRVMNEIHGSWYDCSNPVVKYSGSLSDRLEPKMVEDAHESDLVIVLGTSLSGLNADQMASLPAARSRIPEGAEVVTTRGAGVGTKFCGYVTDRNEKTGRVTGLWHAVEMSDYDEPEWDGDFDTEMTFDGNQRLTPLEVQPALGTVCINLQQTPLDGKMSLRLFGKSDAILKLLMEELGIPGAFRAPDWEAVPRRVLVPYDRDGRKVEAGGRMMWWDLQRGAEVKIAPGHNIQGARQPAFMHIGSSKPKGFKRKNGKICGPGHGRVLCKDVRSCNFQVNIEGANMSMGLWWVQAAVAGEADYLPVVNIRPQYNARVWEGGEGAREEEKKEEAR</sequence>
<feature type="domain" description="Deacetylase sirtuin-type" evidence="3">
    <location>
        <begin position="68"/>
        <end position="337"/>
    </location>
</feature>
<evidence type="ECO:0000259" key="3">
    <source>
        <dbReference type="PROSITE" id="PS50305"/>
    </source>
</evidence>
<dbReference type="InterPro" id="IPR029035">
    <property type="entry name" value="DHS-like_NAD/FAD-binding_dom"/>
</dbReference>
<protein>
    <recommendedName>
        <fullName evidence="3">Deacetylase sirtuin-type domain-containing protein</fullName>
    </recommendedName>
</protein>
<evidence type="ECO:0000256" key="2">
    <source>
        <dbReference type="PROSITE-ProRule" id="PRU00236"/>
    </source>
</evidence>
<keyword evidence="1" id="KW-0520">NAD</keyword>
<dbReference type="Proteomes" id="UP001165060">
    <property type="component" value="Unassembled WGS sequence"/>
</dbReference>
<dbReference type="PROSITE" id="PS50305">
    <property type="entry name" value="SIRTUIN"/>
    <property type="match status" value="1"/>
</dbReference>
<gene>
    <name evidence="4" type="ORF">TeGR_g6312</name>
</gene>
<comment type="caution">
    <text evidence="2">Lacks conserved residue(s) required for the propagation of feature annotation.</text>
</comment>
<dbReference type="Gene3D" id="3.40.50.1220">
    <property type="entry name" value="TPP-binding domain"/>
    <property type="match status" value="1"/>
</dbReference>
<dbReference type="PANTHER" id="PTHR11085:SF10">
    <property type="entry name" value="NAD-DEPENDENT PROTEIN DEACYLASE SIRTUIN-5, MITOCHONDRIAL-RELATED"/>
    <property type="match status" value="1"/>
</dbReference>
<dbReference type="InterPro" id="IPR026590">
    <property type="entry name" value="Ssirtuin_cat_dom"/>
</dbReference>
<organism evidence="4 5">
    <name type="scientific">Tetraparma gracilis</name>
    <dbReference type="NCBI Taxonomy" id="2962635"/>
    <lineage>
        <taxon>Eukaryota</taxon>
        <taxon>Sar</taxon>
        <taxon>Stramenopiles</taxon>
        <taxon>Ochrophyta</taxon>
        <taxon>Bolidophyceae</taxon>
        <taxon>Parmales</taxon>
        <taxon>Triparmaceae</taxon>
        <taxon>Tetraparma</taxon>
    </lineage>
</organism>
<name>A0ABQ6MS98_9STRA</name>
<comment type="caution">
    <text evidence="4">The sequence shown here is derived from an EMBL/GenBank/DDBJ whole genome shotgun (WGS) entry which is preliminary data.</text>
</comment>
<proteinExistence type="predicted"/>
<dbReference type="SUPFAM" id="SSF52467">
    <property type="entry name" value="DHS-like NAD/FAD-binding domain"/>
    <property type="match status" value="1"/>
</dbReference>